<evidence type="ECO:0000259" key="4">
    <source>
        <dbReference type="SMART" id="SM00382"/>
    </source>
</evidence>
<dbReference type="InterPro" id="IPR045735">
    <property type="entry name" value="Spore_III_AA_AAA+_ATPase"/>
</dbReference>
<dbReference type="PANTHER" id="PTHR20953:SF3">
    <property type="entry name" value="P-LOOP CONTAINING NUCLEOSIDE TRIPHOSPHATE HYDROLASES SUPERFAMILY PROTEIN"/>
    <property type="match status" value="1"/>
</dbReference>
<feature type="compositionally biased region" description="Acidic residues" evidence="3">
    <location>
        <begin position="408"/>
        <end position="424"/>
    </location>
</feature>
<dbReference type="SUPFAM" id="SSF52540">
    <property type="entry name" value="P-loop containing nucleoside triphosphate hydrolases"/>
    <property type="match status" value="1"/>
</dbReference>
<dbReference type="InterPro" id="IPR003593">
    <property type="entry name" value="AAA+_ATPase"/>
</dbReference>
<feature type="compositionally biased region" description="Basic and acidic residues" evidence="3">
    <location>
        <begin position="53"/>
        <end position="65"/>
    </location>
</feature>
<comment type="caution">
    <text evidence="5">The sequence shown here is derived from an EMBL/GenBank/DDBJ whole genome shotgun (WGS) entry which is preliminary data.</text>
</comment>
<dbReference type="InterPro" id="IPR027417">
    <property type="entry name" value="P-loop_NTPase"/>
</dbReference>
<dbReference type="AlphaFoldDB" id="A0AAV1IF02"/>
<feature type="domain" description="AAA+ ATPase" evidence="4">
    <location>
        <begin position="201"/>
        <end position="357"/>
    </location>
</feature>
<dbReference type="Pfam" id="PF25516">
    <property type="entry name" value="PTPase"/>
    <property type="match status" value="1"/>
</dbReference>
<dbReference type="Pfam" id="PF19568">
    <property type="entry name" value="Spore_III_AA"/>
    <property type="match status" value="1"/>
</dbReference>
<dbReference type="CDD" id="cd00009">
    <property type="entry name" value="AAA"/>
    <property type="match status" value="1"/>
</dbReference>
<protein>
    <recommendedName>
        <fullName evidence="4">AAA+ ATPase domain-containing protein</fullName>
    </recommendedName>
</protein>
<keyword evidence="1" id="KW-0547">Nucleotide-binding</keyword>
<evidence type="ECO:0000313" key="6">
    <source>
        <dbReference type="Proteomes" id="UP001314263"/>
    </source>
</evidence>
<evidence type="ECO:0000313" key="5">
    <source>
        <dbReference type="EMBL" id="CAK0785286.1"/>
    </source>
</evidence>
<feature type="region of interest" description="Disordered" evidence="3">
    <location>
        <begin position="397"/>
        <end position="431"/>
    </location>
</feature>
<sequence length="671" mass="72477">MQTPVCEGCQLQLNGRLCLVPRAVLASPLQSRPKGRLKSLLTERKSSSFGSKRTIESGRRDHVHSQESGGCSASLQALHERGQRELEKLVTVLPERLAATVLEQPDFPELVEIVMDLGRPPLARFPSGDLRLADDVISSADLEHAISKLGDFGDDNRAGIDRTLHRISCMRNRDGRIVGLTCRAGRAVLGSAAMAADLVASGSSILFMGRPGVGKTTVIREMARLLSVGHNRRVVIVDTSNEIGGDGDIAHSGIGRARRMQVAYVAEQHRTMIEAVENHMPETVIVDEIGTEAEALAARSIAQRGVQLVATAHGGELARLIKNPTLSDLIGGIQTVTLSDDEAKRRRGQKTVIERMAPPTFDVAVEIIDRHCWRVHPDVAQAVDALLRGSEAEGEVRVQNADGSVEVQPEEELWDATSSSDEDDRSLAPLATAAAPSWASSEWQASEAGAVQILPHGLDGHQVKEVVGSMQLQRIVLLTDRLQDADAVLTTRDRLKGGDDALIMAARAAGQPIFSMKTSSQASMVKALRSLAGIDPSPLSLRDASAVVDADPSNGRHAPLRSEDEIARLIGRSNIVSKTNAKKRSAALEEVRAAVEELVLAGGHAAELLPRSPDVMQAQEELVRSYNLPFEIVGTKAETRIRILPKGFLSEEARESQIGKEWTRSEGWAHI</sequence>
<keyword evidence="2" id="KW-0067">ATP-binding</keyword>
<organism evidence="5 6">
    <name type="scientific">Coccomyxa viridis</name>
    <dbReference type="NCBI Taxonomy" id="1274662"/>
    <lineage>
        <taxon>Eukaryota</taxon>
        <taxon>Viridiplantae</taxon>
        <taxon>Chlorophyta</taxon>
        <taxon>core chlorophytes</taxon>
        <taxon>Trebouxiophyceae</taxon>
        <taxon>Trebouxiophyceae incertae sedis</taxon>
        <taxon>Coccomyxaceae</taxon>
        <taxon>Coccomyxa</taxon>
    </lineage>
</organism>
<dbReference type="EMBL" id="CAUYUE010000012">
    <property type="protein sequence ID" value="CAK0785286.1"/>
    <property type="molecule type" value="Genomic_DNA"/>
</dbReference>
<evidence type="ECO:0000256" key="2">
    <source>
        <dbReference type="ARBA" id="ARBA00022840"/>
    </source>
</evidence>
<dbReference type="SMART" id="SM00382">
    <property type="entry name" value="AAA"/>
    <property type="match status" value="1"/>
</dbReference>
<dbReference type="Proteomes" id="UP001314263">
    <property type="component" value="Unassembled WGS sequence"/>
</dbReference>
<dbReference type="PANTHER" id="PTHR20953">
    <property type="entry name" value="KINASE-RELATED"/>
    <property type="match status" value="1"/>
</dbReference>
<proteinExistence type="predicted"/>
<name>A0AAV1IF02_9CHLO</name>
<reference evidence="5 6" key="1">
    <citation type="submission" date="2023-10" db="EMBL/GenBank/DDBJ databases">
        <authorList>
            <person name="Maclean D."/>
            <person name="Macfadyen A."/>
        </authorList>
    </citation>
    <scope>NUCLEOTIDE SEQUENCE [LARGE SCALE GENOMIC DNA]</scope>
</reference>
<keyword evidence="6" id="KW-1185">Reference proteome</keyword>
<evidence type="ECO:0000256" key="3">
    <source>
        <dbReference type="SAM" id="MobiDB-lite"/>
    </source>
</evidence>
<dbReference type="InterPro" id="IPR058670">
    <property type="entry name" value="PTPase_dom"/>
</dbReference>
<gene>
    <name evidence="5" type="ORF">CVIRNUC_008492</name>
</gene>
<feature type="region of interest" description="Disordered" evidence="3">
    <location>
        <begin position="48"/>
        <end position="70"/>
    </location>
</feature>
<accession>A0AAV1IF02</accession>
<evidence type="ECO:0000256" key="1">
    <source>
        <dbReference type="ARBA" id="ARBA00022741"/>
    </source>
</evidence>
<dbReference type="Gene3D" id="3.40.50.300">
    <property type="entry name" value="P-loop containing nucleotide triphosphate hydrolases"/>
    <property type="match status" value="1"/>
</dbReference>
<dbReference type="GO" id="GO:0005524">
    <property type="term" value="F:ATP binding"/>
    <property type="evidence" value="ECO:0007669"/>
    <property type="project" value="UniProtKB-KW"/>
</dbReference>